<organism evidence="8 9">
    <name type="scientific">Clostridium tepidiprofundi DSM 19306</name>
    <dbReference type="NCBI Taxonomy" id="1121338"/>
    <lineage>
        <taxon>Bacteria</taxon>
        <taxon>Bacillati</taxon>
        <taxon>Bacillota</taxon>
        <taxon>Clostridia</taxon>
        <taxon>Eubacteriales</taxon>
        <taxon>Clostridiaceae</taxon>
        <taxon>Clostridium</taxon>
    </lineage>
</organism>
<gene>
    <name evidence="8" type="primary">mraY_2</name>
    <name evidence="8" type="ORF">CLTEP_20310</name>
</gene>
<feature type="transmembrane region" description="Helical" evidence="7">
    <location>
        <begin position="91"/>
        <end position="110"/>
    </location>
</feature>
<keyword evidence="4 7" id="KW-1133">Transmembrane helix</keyword>
<dbReference type="PANTHER" id="PTHR22926">
    <property type="entry name" value="PHOSPHO-N-ACETYLMURAMOYL-PENTAPEPTIDE-TRANSFERASE"/>
    <property type="match status" value="1"/>
</dbReference>
<dbReference type="GO" id="GO:0044038">
    <property type="term" value="P:cell wall macromolecule biosynthetic process"/>
    <property type="evidence" value="ECO:0007669"/>
    <property type="project" value="TreeGrafter"/>
</dbReference>
<feature type="transmembrane region" description="Helical" evidence="7">
    <location>
        <begin position="67"/>
        <end position="84"/>
    </location>
</feature>
<keyword evidence="6" id="KW-0460">Magnesium</keyword>
<dbReference type="EMBL" id="LTBA01000028">
    <property type="protein sequence ID" value="KYH34030.1"/>
    <property type="molecule type" value="Genomic_DNA"/>
</dbReference>
<comment type="cofactor">
    <cofactor evidence="6">
        <name>Mg(2+)</name>
        <dbReference type="ChEBI" id="CHEBI:18420"/>
    </cofactor>
</comment>
<feature type="transmembrane region" description="Helical" evidence="7">
    <location>
        <begin position="42"/>
        <end position="61"/>
    </location>
</feature>
<dbReference type="EC" id="2.7.8.13" evidence="8"/>
<keyword evidence="5 7" id="KW-0472">Membrane</keyword>
<dbReference type="Proteomes" id="UP000075531">
    <property type="component" value="Unassembled WGS sequence"/>
</dbReference>
<evidence type="ECO:0000256" key="5">
    <source>
        <dbReference type="ARBA" id="ARBA00023136"/>
    </source>
</evidence>
<evidence type="ECO:0000256" key="3">
    <source>
        <dbReference type="ARBA" id="ARBA00022692"/>
    </source>
</evidence>
<accession>A0A151B2K1</accession>
<evidence type="ECO:0000313" key="8">
    <source>
        <dbReference type="EMBL" id="KYH34030.1"/>
    </source>
</evidence>
<keyword evidence="6" id="KW-0479">Metal-binding</keyword>
<dbReference type="InterPro" id="IPR000715">
    <property type="entry name" value="Glycosyl_transferase_4"/>
</dbReference>
<dbReference type="GO" id="GO:0046872">
    <property type="term" value="F:metal ion binding"/>
    <property type="evidence" value="ECO:0007669"/>
    <property type="project" value="UniProtKB-KW"/>
</dbReference>
<keyword evidence="9" id="KW-1185">Reference proteome</keyword>
<dbReference type="GO" id="GO:0071555">
    <property type="term" value="P:cell wall organization"/>
    <property type="evidence" value="ECO:0007669"/>
    <property type="project" value="TreeGrafter"/>
</dbReference>
<dbReference type="PROSITE" id="PS01348">
    <property type="entry name" value="MRAY_2"/>
    <property type="match status" value="1"/>
</dbReference>
<feature type="binding site" evidence="6">
    <location>
        <position position="35"/>
    </location>
    <ligand>
        <name>Mg(2+)</name>
        <dbReference type="ChEBI" id="CHEBI:18420"/>
    </ligand>
</feature>
<evidence type="ECO:0000256" key="4">
    <source>
        <dbReference type="ARBA" id="ARBA00022989"/>
    </source>
</evidence>
<dbReference type="RefSeq" id="WP_242863912.1">
    <property type="nucleotide sequence ID" value="NZ_LTBA01000028.1"/>
</dbReference>
<proteinExistence type="predicted"/>
<dbReference type="Pfam" id="PF00953">
    <property type="entry name" value="Glycos_transf_4"/>
    <property type="match status" value="1"/>
</dbReference>
<feature type="transmembrane region" description="Helical" evidence="7">
    <location>
        <begin position="12"/>
        <end position="30"/>
    </location>
</feature>
<dbReference type="PATRIC" id="fig|1121338.3.peg.2115"/>
<dbReference type="STRING" id="1121338.CLTEP_20310"/>
<dbReference type="GO" id="GO:0016780">
    <property type="term" value="F:phosphotransferase activity, for other substituted phosphate groups"/>
    <property type="evidence" value="ECO:0007669"/>
    <property type="project" value="InterPro"/>
</dbReference>
<evidence type="ECO:0000256" key="6">
    <source>
        <dbReference type="PIRSR" id="PIRSR600715-1"/>
    </source>
</evidence>
<reference evidence="8 9" key="1">
    <citation type="submission" date="2016-02" db="EMBL/GenBank/DDBJ databases">
        <title>Genome sequence of Clostridium tepidiprofundi DSM 19306.</title>
        <authorList>
            <person name="Poehlein A."/>
            <person name="Daniel R."/>
        </authorList>
    </citation>
    <scope>NUCLEOTIDE SEQUENCE [LARGE SCALE GENOMIC DNA]</scope>
    <source>
        <strain evidence="8 9">DSM 19306</strain>
    </source>
</reference>
<feature type="binding site" evidence="6">
    <location>
        <position position="95"/>
    </location>
    <ligand>
        <name>Mg(2+)</name>
        <dbReference type="ChEBI" id="CHEBI:18420"/>
    </ligand>
</feature>
<evidence type="ECO:0000256" key="2">
    <source>
        <dbReference type="ARBA" id="ARBA00022679"/>
    </source>
</evidence>
<keyword evidence="3 7" id="KW-0812">Transmembrane</keyword>
<comment type="subcellular location">
    <subcellularLocation>
        <location evidence="1">Membrane</location>
        <topology evidence="1">Multi-pass membrane protein</topology>
    </subcellularLocation>
</comment>
<name>A0A151B2K1_9CLOT</name>
<dbReference type="InterPro" id="IPR018480">
    <property type="entry name" value="PNAcMuramoyl-5peptid_Trfase_CS"/>
</dbReference>
<dbReference type="GO" id="GO:0005886">
    <property type="term" value="C:plasma membrane"/>
    <property type="evidence" value="ECO:0007669"/>
    <property type="project" value="TreeGrafter"/>
</dbReference>
<feature type="transmembrane region" description="Helical" evidence="7">
    <location>
        <begin position="116"/>
        <end position="139"/>
    </location>
</feature>
<dbReference type="AlphaFoldDB" id="A0A151B2K1"/>
<comment type="caution">
    <text evidence="8">The sequence shown here is derived from an EMBL/GenBank/DDBJ whole genome shotgun (WGS) entry which is preliminary data.</text>
</comment>
<protein>
    <submittedName>
        <fullName evidence="8">Phospho-N-acetylmuramoyl-pentapeptide-transferase</fullName>
        <ecNumber evidence="8">2.7.8.13</ecNumber>
    </submittedName>
</protein>
<evidence type="ECO:0000256" key="7">
    <source>
        <dbReference type="SAM" id="Phobius"/>
    </source>
</evidence>
<keyword evidence="2 8" id="KW-0808">Transferase</keyword>
<feature type="transmembrane region" description="Helical" evidence="7">
    <location>
        <begin position="166"/>
        <end position="184"/>
    </location>
</feature>
<sequence length="185" mass="20501">MSILVPFIGKTIKLNVVLYATLMVFLLVATTNSVNITDGLDGLMLGIAVIVLTFIAVVAWQSSDNEVLFSTLTIQATCLGALVFNKYPAKIFIGDTGSLFLGGAIAIFMIKLNIPLWIIIILGICLWETLTVIIQLTSIKLRGKKVFKIAPYHHHLEKCGWKETRIVYMFWSITVMFCLIGYAAL</sequence>
<dbReference type="PANTHER" id="PTHR22926:SF5">
    <property type="entry name" value="PHOSPHO-N-ACETYLMURAMOYL-PENTAPEPTIDE-TRANSFERASE HOMOLOG"/>
    <property type="match status" value="1"/>
</dbReference>
<evidence type="ECO:0000313" key="9">
    <source>
        <dbReference type="Proteomes" id="UP000075531"/>
    </source>
</evidence>
<evidence type="ECO:0000256" key="1">
    <source>
        <dbReference type="ARBA" id="ARBA00004141"/>
    </source>
</evidence>